<reference evidence="3" key="1">
    <citation type="submission" date="2022-12" db="EMBL/GenBank/DDBJ databases">
        <title>New Phytohabitans aurantiacus sp. RD004123 nov., an actinomycete isolated from soil.</title>
        <authorList>
            <person name="Triningsih D.W."/>
            <person name="Harunari E."/>
            <person name="Igarashi Y."/>
        </authorList>
    </citation>
    <scope>NUCLEOTIDE SEQUENCE</scope>
    <source>
        <strain evidence="3">RD004123</strain>
    </source>
</reference>
<feature type="domain" description="RNA polymerase sigma-70 region 4" evidence="2">
    <location>
        <begin position="204"/>
        <end position="251"/>
    </location>
</feature>
<name>A0ABQ5R5F7_9ACTN</name>
<dbReference type="EMBL" id="BSDI01000053">
    <property type="protein sequence ID" value="GLI02024.1"/>
    <property type="molecule type" value="Genomic_DNA"/>
</dbReference>
<sequence>MGSSSWTATLTSGRAQLNDVASLIGGDASGGPASSDWKRPCASTGASALPVRGDWDATGDLPDMRATRATATAADPNLCVLGSARKSAREICVIRSAGWHLLGVRESTGGLRGCGMSEHNGQVMWLARPAGGRHRHVPVAGGDGRHGAEQGSGGEHRNTRWSSPTRSRTVNRHHHDQPASEEAVAASTTAPAAAGLDAAAVTAALASLDREHREILAETYFRGRTVTAAASALGLPVETVKARVYAAVRALDRAARAA</sequence>
<organism evidence="3 4">
    <name type="scientific">Phytohabitans aurantiacus</name>
    <dbReference type="NCBI Taxonomy" id="3016789"/>
    <lineage>
        <taxon>Bacteria</taxon>
        <taxon>Bacillati</taxon>
        <taxon>Actinomycetota</taxon>
        <taxon>Actinomycetes</taxon>
        <taxon>Micromonosporales</taxon>
        <taxon>Micromonosporaceae</taxon>
    </lineage>
</organism>
<feature type="region of interest" description="Disordered" evidence="1">
    <location>
        <begin position="137"/>
        <end position="179"/>
    </location>
</feature>
<dbReference type="InterPro" id="IPR036388">
    <property type="entry name" value="WH-like_DNA-bd_sf"/>
</dbReference>
<dbReference type="Proteomes" id="UP001144280">
    <property type="component" value="Unassembled WGS sequence"/>
</dbReference>
<dbReference type="SUPFAM" id="SSF88659">
    <property type="entry name" value="Sigma3 and sigma4 domains of RNA polymerase sigma factors"/>
    <property type="match status" value="1"/>
</dbReference>
<dbReference type="Gene3D" id="1.10.10.10">
    <property type="entry name" value="Winged helix-like DNA-binding domain superfamily/Winged helix DNA-binding domain"/>
    <property type="match status" value="1"/>
</dbReference>
<dbReference type="InterPro" id="IPR007630">
    <property type="entry name" value="RNA_pol_sigma70_r4"/>
</dbReference>
<accession>A0ABQ5R5F7</accession>
<evidence type="ECO:0000313" key="3">
    <source>
        <dbReference type="EMBL" id="GLI02024.1"/>
    </source>
</evidence>
<proteinExistence type="predicted"/>
<comment type="caution">
    <text evidence="3">The sequence shown here is derived from an EMBL/GenBank/DDBJ whole genome shotgun (WGS) entry which is preliminary data.</text>
</comment>
<evidence type="ECO:0000256" key="1">
    <source>
        <dbReference type="SAM" id="MobiDB-lite"/>
    </source>
</evidence>
<keyword evidence="4" id="KW-1185">Reference proteome</keyword>
<dbReference type="Pfam" id="PF04545">
    <property type="entry name" value="Sigma70_r4"/>
    <property type="match status" value="1"/>
</dbReference>
<protein>
    <recommendedName>
        <fullName evidence="2">RNA polymerase sigma-70 region 4 domain-containing protein</fullName>
    </recommendedName>
</protein>
<feature type="compositionally biased region" description="Basic and acidic residues" evidence="1">
    <location>
        <begin position="143"/>
        <end position="158"/>
    </location>
</feature>
<evidence type="ECO:0000313" key="4">
    <source>
        <dbReference type="Proteomes" id="UP001144280"/>
    </source>
</evidence>
<dbReference type="InterPro" id="IPR013324">
    <property type="entry name" value="RNA_pol_sigma_r3/r4-like"/>
</dbReference>
<gene>
    <name evidence="3" type="ORF">Pa4123_73010</name>
</gene>
<evidence type="ECO:0000259" key="2">
    <source>
        <dbReference type="Pfam" id="PF04545"/>
    </source>
</evidence>